<feature type="transmembrane region" description="Helical" evidence="1">
    <location>
        <begin position="15"/>
        <end position="35"/>
    </location>
</feature>
<dbReference type="Gene3D" id="3.30.70.1230">
    <property type="entry name" value="Nucleotide cyclase"/>
    <property type="match status" value="1"/>
</dbReference>
<dbReference type="AlphaFoldDB" id="A0A1W6MUB3"/>
<evidence type="ECO:0000256" key="1">
    <source>
        <dbReference type="SAM" id="Phobius"/>
    </source>
</evidence>
<organism evidence="3 4">
    <name type="scientific">Methylocystis bryophila</name>
    <dbReference type="NCBI Taxonomy" id="655015"/>
    <lineage>
        <taxon>Bacteria</taxon>
        <taxon>Pseudomonadati</taxon>
        <taxon>Pseudomonadota</taxon>
        <taxon>Alphaproteobacteria</taxon>
        <taxon>Hyphomicrobiales</taxon>
        <taxon>Methylocystaceae</taxon>
        <taxon>Methylocystis</taxon>
    </lineage>
</organism>
<reference evidence="3 4" key="1">
    <citation type="submission" date="2017-02" db="EMBL/GenBank/DDBJ databases">
        <authorList>
            <person name="Peterson S.W."/>
        </authorList>
    </citation>
    <scope>NUCLEOTIDE SEQUENCE [LARGE SCALE GENOMIC DNA]</scope>
    <source>
        <strain evidence="3 4">S285</strain>
    </source>
</reference>
<sequence>MARVPVGRSGAGGRVFLLLVPLLLVGLPLAVWLDLTRLSEAMLLRQASDLNSIISGVRAYYATNVVGRVLAGPGQTRVAHNYEAVPGAIPIPATLSLELGNIIGGKQQNIAYRFVSDFPFQNRTPHVLDDFEKGALSQFRSGDTHPVTEASTSFLTDRVRFISPVTMTPACVACHNSHPESPKRDWKVGDVRGIQEVTISSRIATNIFSFKYLLAYFALVATTGFTFIALQLRQSASIRALNRELETANEFLASLSMKISHYLSPQIYKSIFSGEKDATIHTERKNLTIFFSDIKDFTSITERLQPEQITALLNDYFTEMSGIALKYSGTIDKFIGDAMLIFFGDPESKGEAEDARACLRMAVEMQHRLAQLNTKWRNAGVEQPFRVRMGINTGYCNVGNFGSADRMDYTVIGAEANLAARLQSVAEPGHIVISYETFALVRSVVVASPLPAITMKGISRAVIPYSVEGMLNADGGKAEIFSENMTGLDLYLNPTMLDTRSAEHVRSLLKSALAALDKSAADASPAPATPEA</sequence>
<dbReference type="PANTHER" id="PTHR43081:SF18">
    <property type="entry name" value="BLL7624 PROTEIN"/>
    <property type="match status" value="1"/>
</dbReference>
<keyword evidence="1" id="KW-0812">Transmembrane</keyword>
<proteinExistence type="predicted"/>
<feature type="transmembrane region" description="Helical" evidence="1">
    <location>
        <begin position="212"/>
        <end position="232"/>
    </location>
</feature>
<dbReference type="InterPro" id="IPR021796">
    <property type="entry name" value="Tll0287-like_dom"/>
</dbReference>
<dbReference type="PROSITE" id="PS50125">
    <property type="entry name" value="GUANYLATE_CYCLASE_2"/>
    <property type="match status" value="1"/>
</dbReference>
<keyword evidence="1" id="KW-1133">Transmembrane helix</keyword>
<dbReference type="InterPro" id="IPR050697">
    <property type="entry name" value="Adenylyl/Guanylyl_Cyclase_3/4"/>
</dbReference>
<dbReference type="InterPro" id="IPR029787">
    <property type="entry name" value="Nucleotide_cyclase"/>
</dbReference>
<dbReference type="RefSeq" id="WP_085771253.1">
    <property type="nucleotide sequence ID" value="NZ_AP027149.1"/>
</dbReference>
<evidence type="ECO:0000259" key="2">
    <source>
        <dbReference type="PROSITE" id="PS50125"/>
    </source>
</evidence>
<accession>A0A1W6MUB3</accession>
<dbReference type="EMBL" id="CP019948">
    <property type="protein sequence ID" value="ARN81165.1"/>
    <property type="molecule type" value="Genomic_DNA"/>
</dbReference>
<dbReference type="STRING" id="655015.B1812_08810"/>
<keyword evidence="4" id="KW-1185">Reference proteome</keyword>
<dbReference type="KEGG" id="mbry:B1812_08810"/>
<protein>
    <submittedName>
        <fullName evidence="3">Adenylate/guanylate cyclase domain-containing protein</fullName>
    </submittedName>
</protein>
<name>A0A1W6MUB3_9HYPH</name>
<dbReference type="OrthoDB" id="9789782at2"/>
<dbReference type="GO" id="GO:0035556">
    <property type="term" value="P:intracellular signal transduction"/>
    <property type="evidence" value="ECO:0007669"/>
    <property type="project" value="InterPro"/>
</dbReference>
<evidence type="ECO:0000313" key="4">
    <source>
        <dbReference type="Proteomes" id="UP000193978"/>
    </source>
</evidence>
<dbReference type="Pfam" id="PF11845">
    <property type="entry name" value="Tll0287-like"/>
    <property type="match status" value="1"/>
</dbReference>
<evidence type="ECO:0000313" key="3">
    <source>
        <dbReference type="EMBL" id="ARN81165.1"/>
    </source>
</evidence>
<dbReference type="CDD" id="cd07302">
    <property type="entry name" value="CHD"/>
    <property type="match status" value="1"/>
</dbReference>
<dbReference type="SMART" id="SM00044">
    <property type="entry name" value="CYCc"/>
    <property type="match status" value="1"/>
</dbReference>
<gene>
    <name evidence="3" type="ORF">B1812_08810</name>
</gene>
<dbReference type="InterPro" id="IPR001054">
    <property type="entry name" value="A/G_cyclase"/>
</dbReference>
<dbReference type="GO" id="GO:0004016">
    <property type="term" value="F:adenylate cyclase activity"/>
    <property type="evidence" value="ECO:0007669"/>
    <property type="project" value="UniProtKB-ARBA"/>
</dbReference>
<dbReference type="Proteomes" id="UP000193978">
    <property type="component" value="Chromosome"/>
</dbReference>
<dbReference type="PANTHER" id="PTHR43081">
    <property type="entry name" value="ADENYLATE CYCLASE, TERMINAL-DIFFERENTIATION SPECIFIC-RELATED"/>
    <property type="match status" value="1"/>
</dbReference>
<dbReference type="SUPFAM" id="SSF55073">
    <property type="entry name" value="Nucleotide cyclase"/>
    <property type="match status" value="1"/>
</dbReference>
<keyword evidence="1" id="KW-0472">Membrane</keyword>
<dbReference type="Pfam" id="PF00211">
    <property type="entry name" value="Guanylate_cyc"/>
    <property type="match status" value="1"/>
</dbReference>
<dbReference type="GO" id="GO:0006171">
    <property type="term" value="P:cAMP biosynthetic process"/>
    <property type="evidence" value="ECO:0007669"/>
    <property type="project" value="TreeGrafter"/>
</dbReference>
<feature type="domain" description="Guanylate cyclase" evidence="2">
    <location>
        <begin position="288"/>
        <end position="423"/>
    </location>
</feature>